<dbReference type="InterPro" id="IPR049829">
    <property type="entry name" value="MptA/B-like"/>
</dbReference>
<dbReference type="NCBIfam" id="NF038066">
    <property type="entry name" value="MptB"/>
    <property type="match status" value="1"/>
</dbReference>
<organism evidence="10 11">
    <name type="scientific">Dietzia timorensis</name>
    <dbReference type="NCBI Taxonomy" id="499555"/>
    <lineage>
        <taxon>Bacteria</taxon>
        <taxon>Bacillati</taxon>
        <taxon>Actinomycetota</taxon>
        <taxon>Actinomycetes</taxon>
        <taxon>Mycobacteriales</taxon>
        <taxon>Dietziaceae</taxon>
        <taxon>Dietzia</taxon>
    </lineage>
</organism>
<accession>A0A173LKQ2</accession>
<feature type="transmembrane region" description="Helical" evidence="9">
    <location>
        <begin position="333"/>
        <end position="362"/>
    </location>
</feature>
<feature type="transmembrane region" description="Helical" evidence="9">
    <location>
        <begin position="479"/>
        <end position="500"/>
    </location>
</feature>
<dbReference type="Proteomes" id="UP000186104">
    <property type="component" value="Chromosome"/>
</dbReference>
<feature type="transmembrane region" description="Helical" evidence="9">
    <location>
        <begin position="120"/>
        <end position="143"/>
    </location>
</feature>
<dbReference type="EMBL" id="CP015961">
    <property type="protein sequence ID" value="ANI92463.1"/>
    <property type="molecule type" value="Genomic_DNA"/>
</dbReference>
<evidence type="ECO:0000313" key="11">
    <source>
        <dbReference type="Proteomes" id="UP000186104"/>
    </source>
</evidence>
<evidence type="ECO:0000313" key="10">
    <source>
        <dbReference type="EMBL" id="ANI92463.1"/>
    </source>
</evidence>
<dbReference type="GO" id="GO:0016020">
    <property type="term" value="C:membrane"/>
    <property type="evidence" value="ECO:0007669"/>
    <property type="project" value="UniProtKB-SubCell"/>
</dbReference>
<gene>
    <name evidence="10" type="ORF">BJL86_1687</name>
</gene>
<feature type="transmembrane region" description="Helical" evidence="9">
    <location>
        <begin position="416"/>
        <end position="436"/>
    </location>
</feature>
<dbReference type="STRING" id="499555.BJL86_1687"/>
<dbReference type="GO" id="GO:0016757">
    <property type="term" value="F:glycosyltransferase activity"/>
    <property type="evidence" value="ECO:0007669"/>
    <property type="project" value="UniProtKB-KW"/>
</dbReference>
<keyword evidence="5 9" id="KW-1133">Transmembrane helix</keyword>
<evidence type="ECO:0000256" key="6">
    <source>
        <dbReference type="ARBA" id="ARBA00023136"/>
    </source>
</evidence>
<proteinExistence type="inferred from homology"/>
<comment type="subcellular location">
    <subcellularLocation>
        <location evidence="1">Membrane</location>
        <topology evidence="1">Multi-pass membrane protein</topology>
    </subcellularLocation>
</comment>
<feature type="transmembrane region" description="Helical" evidence="9">
    <location>
        <begin position="512"/>
        <end position="532"/>
    </location>
</feature>
<feature type="transmembrane region" description="Helical" evidence="9">
    <location>
        <begin position="247"/>
        <end position="269"/>
    </location>
</feature>
<keyword evidence="6 9" id="KW-0472">Membrane</keyword>
<reference evidence="10 11" key="1">
    <citation type="submission" date="2016-06" db="EMBL/GenBank/DDBJ databases">
        <title>Complete genome sequence of a saline-alkali tolerant type strain Dietzia timorensis ID05-A0528T.</title>
        <authorList>
            <person name="Wu X."/>
        </authorList>
    </citation>
    <scope>NUCLEOTIDE SEQUENCE [LARGE SCALE GENOMIC DNA]</scope>
    <source>
        <strain evidence="10 11">ID05-A0528</strain>
    </source>
</reference>
<dbReference type="KEGG" id="dtm:BJL86_1687"/>
<evidence type="ECO:0000256" key="3">
    <source>
        <dbReference type="ARBA" id="ARBA00022679"/>
    </source>
</evidence>
<evidence type="ECO:0000256" key="9">
    <source>
        <dbReference type="SAM" id="Phobius"/>
    </source>
</evidence>
<protein>
    <submittedName>
        <fullName evidence="10">Putative alpha-(1-&gt;6)-mannopyranosyltransferase</fullName>
    </submittedName>
</protein>
<name>A0A173LKQ2_9ACTN</name>
<evidence type="ECO:0000256" key="5">
    <source>
        <dbReference type="ARBA" id="ARBA00022989"/>
    </source>
</evidence>
<dbReference type="AlphaFoldDB" id="A0A173LKQ2"/>
<feature type="transmembrane region" description="Helical" evidence="9">
    <location>
        <begin position="305"/>
        <end position="321"/>
    </location>
</feature>
<evidence type="ECO:0000256" key="1">
    <source>
        <dbReference type="ARBA" id="ARBA00004141"/>
    </source>
</evidence>
<feature type="transmembrane region" description="Helical" evidence="9">
    <location>
        <begin position="78"/>
        <end position="100"/>
    </location>
</feature>
<keyword evidence="2" id="KW-0328">Glycosyltransferase</keyword>
<feature type="transmembrane region" description="Helical" evidence="9">
    <location>
        <begin position="538"/>
        <end position="559"/>
    </location>
</feature>
<evidence type="ECO:0000256" key="2">
    <source>
        <dbReference type="ARBA" id="ARBA00022676"/>
    </source>
</evidence>
<evidence type="ECO:0000256" key="8">
    <source>
        <dbReference type="SAM" id="MobiDB-lite"/>
    </source>
</evidence>
<feature type="transmembrane region" description="Helical" evidence="9">
    <location>
        <begin position="374"/>
        <end position="396"/>
    </location>
</feature>
<dbReference type="Pfam" id="PF26314">
    <property type="entry name" value="MptA_B_family"/>
    <property type="match status" value="1"/>
</dbReference>
<evidence type="ECO:0000256" key="4">
    <source>
        <dbReference type="ARBA" id="ARBA00022692"/>
    </source>
</evidence>
<evidence type="ECO:0000256" key="7">
    <source>
        <dbReference type="ARBA" id="ARBA00043987"/>
    </source>
</evidence>
<keyword evidence="11" id="KW-1185">Reference proteome</keyword>
<feature type="region of interest" description="Disordered" evidence="8">
    <location>
        <begin position="1"/>
        <end position="30"/>
    </location>
</feature>
<keyword evidence="4 9" id="KW-0812">Transmembrane</keyword>
<sequence length="586" mass="62003">MEKQPPIHASAVPASGEPPSVTPMSAHPGRRSIATRWGERIGHASATFGAATSRIATSEHAHQPLDEIRAIRVARLRLLGTAASMLMAFGAVGAGALPVLQNPAQGERVVGFLLRVQQGSMTIAMIGMVALTLCWLALGYYALGRSFRGRPLPTLRRLELDRIIATWAIPLAVAPPMFSKDVYSYLAHGAMAEVLGDPYSLGPVAALGVDHPLTINVPTMWRETANQYGPAFLAIERFVFEITGDNVVAGLAIHRIFAVLGIIAMAWAIPRLARRCGVSDVAALWLGVGNPLVLFHLVSGIHSESVMLGFLGVGLVAVLRATDHLGPWGAREYALFVAGTVLVTAAAMVKLPVAVALGFVGIALARRLGTSWGAFLRAVGVMAVLSIATTLIAMAVTDSGFGWLTKLGAATAVRSWLSLPTAFGVIVGALGQILGLGDHTEQVLAITQTGGMLVAGLWTLWLLWVVWKGHLHPLGGMGLALLGIVLMFPVVQPWYALWAMVPLAAWVSAWRFRLLVIAYSALLACFVLPPGYGPPPAVTIGAWVATVIVLAIGILLCAWRPGYLRLDRIAQGGGSARAREDIPSTA</sequence>
<keyword evidence="3 10" id="KW-0808">Transferase</keyword>
<comment type="similarity">
    <text evidence="7">Belongs to the MptA/B family.</text>
</comment>
<feature type="transmembrane region" description="Helical" evidence="9">
    <location>
        <begin position="443"/>
        <end position="467"/>
    </location>
</feature>
<feature type="transmembrane region" description="Helical" evidence="9">
    <location>
        <begin position="281"/>
        <end position="298"/>
    </location>
</feature>